<evidence type="ECO:0000313" key="2">
    <source>
        <dbReference type="Proteomes" id="UP000789738"/>
    </source>
</evidence>
<proteinExistence type="predicted"/>
<evidence type="ECO:0000313" key="1">
    <source>
        <dbReference type="EMBL" id="CAG9704386.1"/>
    </source>
</evidence>
<accession>A0AA86JMD7</accession>
<dbReference type="Proteomes" id="UP000789738">
    <property type="component" value="Unassembled WGS sequence"/>
</dbReference>
<protein>
    <submittedName>
        <fullName evidence="1">Uncharacterized protein</fullName>
    </submittedName>
</protein>
<comment type="caution">
    <text evidence="1">The sequence shown here is derived from an EMBL/GenBank/DDBJ whole genome shotgun (WGS) entry which is preliminary data.</text>
</comment>
<dbReference type="RefSeq" id="WP_210889173.1">
    <property type="nucleotide sequence ID" value="NZ_CAKJVE010000004.1"/>
</dbReference>
<sequence>MKEDDEFDFWDNGQCDYDKVSNNLIDKLLSYAASSDGKITEDDIANILDD</sequence>
<name>A0AA86JMD7_9CLOT</name>
<dbReference type="AlphaFoldDB" id="A0AA86JMD7"/>
<organism evidence="1 2">
    <name type="scientific">Clostridium neonatale</name>
    <dbReference type="NCBI Taxonomy" id="137838"/>
    <lineage>
        <taxon>Bacteria</taxon>
        <taxon>Bacillati</taxon>
        <taxon>Bacillota</taxon>
        <taxon>Clostridia</taxon>
        <taxon>Eubacteriales</taxon>
        <taxon>Clostridiaceae</taxon>
        <taxon>Clostridium</taxon>
    </lineage>
</organism>
<gene>
    <name evidence="1" type="ORF">CNEO_41212</name>
</gene>
<dbReference type="EMBL" id="CAKJVE010000004">
    <property type="protein sequence ID" value="CAG9704386.1"/>
    <property type="molecule type" value="Genomic_DNA"/>
</dbReference>
<reference evidence="1" key="1">
    <citation type="submission" date="2021-10" db="EMBL/GenBank/DDBJ databases">
        <authorList>
            <person name="Mesa V."/>
        </authorList>
    </citation>
    <scope>NUCLEOTIDE SEQUENCE</scope>
    <source>
        <strain evidence="1">CC3_PB</strain>
    </source>
</reference>